<dbReference type="AlphaFoldDB" id="A0A5J4WKG4"/>
<dbReference type="Proteomes" id="UP000324800">
    <property type="component" value="Unassembled WGS sequence"/>
</dbReference>
<comment type="caution">
    <text evidence="2">The sequence shown here is derived from an EMBL/GenBank/DDBJ whole genome shotgun (WGS) entry which is preliminary data.</text>
</comment>
<evidence type="ECO:0000313" key="2">
    <source>
        <dbReference type="EMBL" id="KAA6395430.1"/>
    </source>
</evidence>
<dbReference type="OrthoDB" id="10250320at2759"/>
<dbReference type="GO" id="GO:0019901">
    <property type="term" value="F:protein kinase binding"/>
    <property type="evidence" value="ECO:0007669"/>
    <property type="project" value="InterPro"/>
</dbReference>
<dbReference type="InterPro" id="IPR036915">
    <property type="entry name" value="Cyclin-like_sf"/>
</dbReference>
<evidence type="ECO:0000313" key="3">
    <source>
        <dbReference type="Proteomes" id="UP000324800"/>
    </source>
</evidence>
<dbReference type="Gene3D" id="1.10.472.10">
    <property type="entry name" value="Cyclin-like"/>
    <property type="match status" value="1"/>
</dbReference>
<dbReference type="InterPro" id="IPR006671">
    <property type="entry name" value="Cyclin_N"/>
</dbReference>
<gene>
    <name evidence="2" type="ORF">EZS28_009039</name>
</gene>
<feature type="domain" description="Cyclin N-terminal" evidence="1">
    <location>
        <begin position="78"/>
        <end position="172"/>
    </location>
</feature>
<dbReference type="PANTHER" id="PTHR15615:SF108">
    <property type="entry name" value="PROTEIN CNPPD1"/>
    <property type="match status" value="1"/>
</dbReference>
<protein>
    <submittedName>
        <fullName evidence="2">Putative Cyclin fold protein</fullName>
    </submittedName>
</protein>
<feature type="non-terminal residue" evidence="2">
    <location>
        <position position="191"/>
    </location>
</feature>
<name>A0A5J4WKG4_9EUKA</name>
<organism evidence="2 3">
    <name type="scientific">Streblomastix strix</name>
    <dbReference type="NCBI Taxonomy" id="222440"/>
    <lineage>
        <taxon>Eukaryota</taxon>
        <taxon>Metamonada</taxon>
        <taxon>Preaxostyla</taxon>
        <taxon>Oxymonadida</taxon>
        <taxon>Streblomastigidae</taxon>
        <taxon>Streblomastix</taxon>
    </lineage>
</organism>
<dbReference type="PANTHER" id="PTHR15615">
    <property type="match status" value="1"/>
</dbReference>
<accession>A0A5J4WKG4</accession>
<reference evidence="2 3" key="1">
    <citation type="submission" date="2019-03" db="EMBL/GenBank/DDBJ databases">
        <title>Single cell metagenomics reveals metabolic interactions within the superorganism composed of flagellate Streblomastix strix and complex community of Bacteroidetes bacteria on its surface.</title>
        <authorList>
            <person name="Treitli S.C."/>
            <person name="Kolisko M."/>
            <person name="Husnik F."/>
            <person name="Keeling P."/>
            <person name="Hampl V."/>
        </authorList>
    </citation>
    <scope>NUCLEOTIDE SEQUENCE [LARGE SCALE GENOMIC DNA]</scope>
    <source>
        <strain evidence="2">ST1C</strain>
    </source>
</reference>
<sequence length="191" mass="21881">MLNQIAGFQIPLQQTLQGALVLNKTILGVSAAIHGIICKEYVEYHINKPSSPSSHTDLQIFNGQNSANSTNLPSFFEIYKFVNYVFYRARLEPECLIAALIYIQNLLQAETQLHLTIQNWERVTYVCLMIASKMWDDISCSSKGFCKCSEGSISQEDLNSMERFALQILNNSLYITAETYRIVYYDLKKIW</sequence>
<dbReference type="SUPFAM" id="SSF47954">
    <property type="entry name" value="Cyclin-like"/>
    <property type="match status" value="1"/>
</dbReference>
<evidence type="ECO:0000259" key="1">
    <source>
        <dbReference type="Pfam" id="PF00134"/>
    </source>
</evidence>
<dbReference type="Pfam" id="PF00134">
    <property type="entry name" value="Cyclin_N"/>
    <property type="match status" value="1"/>
</dbReference>
<dbReference type="InterPro" id="IPR013922">
    <property type="entry name" value="Cyclin_PHO80-like"/>
</dbReference>
<proteinExistence type="predicted"/>
<dbReference type="EMBL" id="SNRW01001686">
    <property type="protein sequence ID" value="KAA6395430.1"/>
    <property type="molecule type" value="Genomic_DNA"/>
</dbReference>